<feature type="compositionally biased region" description="Polar residues" evidence="1">
    <location>
        <begin position="394"/>
        <end position="406"/>
    </location>
</feature>
<organism evidence="2 3">
    <name type="scientific">Collybiopsis luxurians FD-317 M1</name>
    <dbReference type="NCBI Taxonomy" id="944289"/>
    <lineage>
        <taxon>Eukaryota</taxon>
        <taxon>Fungi</taxon>
        <taxon>Dikarya</taxon>
        <taxon>Basidiomycota</taxon>
        <taxon>Agaricomycotina</taxon>
        <taxon>Agaricomycetes</taxon>
        <taxon>Agaricomycetidae</taxon>
        <taxon>Agaricales</taxon>
        <taxon>Marasmiineae</taxon>
        <taxon>Omphalotaceae</taxon>
        <taxon>Collybiopsis</taxon>
        <taxon>Collybiopsis luxurians</taxon>
    </lineage>
</organism>
<proteinExistence type="predicted"/>
<name>A0A0D0BIT7_9AGAR</name>
<dbReference type="EMBL" id="KN834813">
    <property type="protein sequence ID" value="KIK54696.1"/>
    <property type="molecule type" value="Genomic_DNA"/>
</dbReference>
<dbReference type="HOGENOM" id="CLU_593198_0_0_1"/>
<feature type="compositionally biased region" description="Basic and acidic residues" evidence="1">
    <location>
        <begin position="439"/>
        <end position="450"/>
    </location>
</feature>
<dbReference type="AlphaFoldDB" id="A0A0D0BIT7"/>
<sequence length="461" mass="52025">MLQEARLVVELFDQTLQEIAQKAGHSEVALKNAMGLTVKNPCNHNMWNIYQHFATAEDGLNMQKDEGQSAAEFTAILCNAYQRTLDLQEKERDEVLAGLQKYYDMKMATHVAGIRAEGLSEAKLLKFTKGFISRAQMTYKTYQLSVFGWAVDPWKSHLWLTGDLCPDNNIKQMKWGDNFVDLCYKHQVTLMNWPKGTQIPGFLVKDHVNYWKSQSKDLAKQADAMPLYEDDSVDEEDNLSVTSIPLDEDQLVNFVAWTDEQKALPVLQMGDIPIVLQEPEGSDNEDGLPICLLRQSKKFQKQVANLKTIVGSSDSEDGEGDKCTEGGQGNDNNNDDDNDNNDNDEEEEEANDGTQINTSKSKLAQDKNPMSSKTCERMDEMWSCTNEKKRKPSQQHLHSTDANSWRPSAADPARKMRQDKLKVLSWAKQSDAGPRPPLKCKERPENHGVDKVASSSKVKKC</sequence>
<evidence type="ECO:0000313" key="3">
    <source>
        <dbReference type="Proteomes" id="UP000053593"/>
    </source>
</evidence>
<feature type="compositionally biased region" description="Basic and acidic residues" evidence="1">
    <location>
        <begin position="412"/>
        <end position="422"/>
    </location>
</feature>
<feature type="compositionally biased region" description="Low complexity" evidence="1">
    <location>
        <begin position="451"/>
        <end position="461"/>
    </location>
</feature>
<dbReference type="OrthoDB" id="3061919at2759"/>
<gene>
    <name evidence="2" type="ORF">GYMLUDRAFT_249222</name>
</gene>
<keyword evidence="3" id="KW-1185">Reference proteome</keyword>
<feature type="region of interest" description="Disordered" evidence="1">
    <location>
        <begin position="310"/>
        <end position="461"/>
    </location>
</feature>
<protein>
    <submittedName>
        <fullName evidence="2">Uncharacterized protein</fullName>
    </submittedName>
</protein>
<evidence type="ECO:0000256" key="1">
    <source>
        <dbReference type="SAM" id="MobiDB-lite"/>
    </source>
</evidence>
<feature type="compositionally biased region" description="Polar residues" evidence="1">
    <location>
        <begin position="353"/>
        <end position="373"/>
    </location>
</feature>
<dbReference type="Proteomes" id="UP000053593">
    <property type="component" value="Unassembled WGS sequence"/>
</dbReference>
<accession>A0A0D0BIT7</accession>
<feature type="compositionally biased region" description="Acidic residues" evidence="1">
    <location>
        <begin position="333"/>
        <end position="351"/>
    </location>
</feature>
<evidence type="ECO:0000313" key="2">
    <source>
        <dbReference type="EMBL" id="KIK54696.1"/>
    </source>
</evidence>
<reference evidence="2 3" key="1">
    <citation type="submission" date="2014-04" db="EMBL/GenBank/DDBJ databases">
        <title>Evolutionary Origins and Diversification of the Mycorrhizal Mutualists.</title>
        <authorList>
            <consortium name="DOE Joint Genome Institute"/>
            <consortium name="Mycorrhizal Genomics Consortium"/>
            <person name="Kohler A."/>
            <person name="Kuo A."/>
            <person name="Nagy L.G."/>
            <person name="Floudas D."/>
            <person name="Copeland A."/>
            <person name="Barry K.W."/>
            <person name="Cichocki N."/>
            <person name="Veneault-Fourrey C."/>
            <person name="LaButti K."/>
            <person name="Lindquist E.A."/>
            <person name="Lipzen A."/>
            <person name="Lundell T."/>
            <person name="Morin E."/>
            <person name="Murat C."/>
            <person name="Riley R."/>
            <person name="Ohm R."/>
            <person name="Sun H."/>
            <person name="Tunlid A."/>
            <person name="Henrissat B."/>
            <person name="Grigoriev I.V."/>
            <person name="Hibbett D.S."/>
            <person name="Martin F."/>
        </authorList>
    </citation>
    <scope>NUCLEOTIDE SEQUENCE [LARGE SCALE GENOMIC DNA]</scope>
    <source>
        <strain evidence="2 3">FD-317 M1</strain>
    </source>
</reference>